<accession>A0A560DWH5</accession>
<keyword evidence="2" id="KW-1185">Reference proteome</keyword>
<dbReference type="EMBL" id="VITK01000003">
    <property type="protein sequence ID" value="TWB01449.1"/>
    <property type="molecule type" value="Genomic_DNA"/>
</dbReference>
<dbReference type="Proteomes" id="UP000319949">
    <property type="component" value="Unassembled WGS sequence"/>
</dbReference>
<dbReference type="RefSeq" id="WP_145660501.1">
    <property type="nucleotide sequence ID" value="NZ_VITK01000003.1"/>
</dbReference>
<proteinExistence type="predicted"/>
<evidence type="ECO:0000313" key="2">
    <source>
        <dbReference type="Proteomes" id="UP000319949"/>
    </source>
</evidence>
<reference evidence="1 2" key="1">
    <citation type="submission" date="2019-06" db="EMBL/GenBank/DDBJ databases">
        <title>Genomic Encyclopedia of Type Strains, Phase IV (KMG-V): Genome sequencing to study the core and pangenomes of soil and plant-associated prokaryotes.</title>
        <authorList>
            <person name="Whitman W."/>
        </authorList>
    </citation>
    <scope>NUCLEOTIDE SEQUENCE [LARGE SCALE GENOMIC DNA]</scope>
    <source>
        <strain evidence="1 2">BR 510</strain>
    </source>
</reference>
<evidence type="ECO:0000313" key="1">
    <source>
        <dbReference type="EMBL" id="TWB01449.1"/>
    </source>
</evidence>
<name>A0A560DWH5_9BRAD</name>
<protein>
    <recommendedName>
        <fullName evidence="3">tRNA synthetase class II (G, H, P, S and T)</fullName>
    </recommendedName>
</protein>
<dbReference type="NCBIfam" id="NF005479">
    <property type="entry name" value="PRK07080.1"/>
    <property type="match status" value="1"/>
</dbReference>
<dbReference type="CDD" id="cd00670">
    <property type="entry name" value="Gly_His_Pro_Ser_Thr_tRS_core"/>
    <property type="match status" value="1"/>
</dbReference>
<dbReference type="SUPFAM" id="SSF55681">
    <property type="entry name" value="Class II aaRS and biotin synthetases"/>
    <property type="match status" value="1"/>
</dbReference>
<dbReference type="STRING" id="1803665.GCA_001641335_00412"/>
<gene>
    <name evidence="1" type="ORF">FBZ96_103221</name>
</gene>
<organism evidence="1 2">
    <name type="scientific">Bradyrhizobium stylosanthis</name>
    <dbReference type="NCBI Taxonomy" id="1803665"/>
    <lineage>
        <taxon>Bacteria</taxon>
        <taxon>Pseudomonadati</taxon>
        <taxon>Pseudomonadota</taxon>
        <taxon>Alphaproteobacteria</taxon>
        <taxon>Hyphomicrobiales</taxon>
        <taxon>Nitrobacteraceae</taxon>
        <taxon>Bradyrhizobium</taxon>
    </lineage>
</organism>
<evidence type="ECO:0008006" key="3">
    <source>
        <dbReference type="Google" id="ProtNLM"/>
    </source>
</evidence>
<dbReference type="AlphaFoldDB" id="A0A560DWH5"/>
<dbReference type="Gene3D" id="3.30.930.10">
    <property type="entry name" value="Bira Bifunctional Protein, Domain 2"/>
    <property type="match status" value="1"/>
</dbReference>
<dbReference type="OrthoDB" id="583154at2"/>
<comment type="caution">
    <text evidence="1">The sequence shown here is derived from an EMBL/GenBank/DDBJ whole genome shotgun (WGS) entry which is preliminary data.</text>
</comment>
<sequence length="334" mass="37023">MKVAIVEAPADANSLTADPLDHLADTLFHEMGSPGVYGRTALYEDVVERIAAVISRNREPDTEVMRFPPVMNRAQLEKSGYLKSFPNLLGCVCGLHGLESEIDAAVRRFDSGGDWTASLSPADLVLSPAACYPVYPIAASRGPVPPGGWRFDVAADCFRREPSRHLDRLQSFRMREFVCIGSADLVSGFRERWIMRAQKIARDLGLTFRIDHANDPFFGRVGQMMAVSQKQLSLKFELLVPLRSEERPTACMSFNYHRDHFGTTWGIVDAASAPAHTACVAFGMDRLAVAMFHTHGKDVDLWPIAVRDLLGFPEADRRPTSTIEELRCAKEVGS</sequence>
<dbReference type="InterPro" id="IPR045864">
    <property type="entry name" value="aa-tRNA-synth_II/BPL/LPL"/>
</dbReference>